<dbReference type="InterPro" id="IPR010645">
    <property type="entry name" value="MFS_4"/>
</dbReference>
<evidence type="ECO:0000256" key="2">
    <source>
        <dbReference type="ARBA" id="ARBA00022692"/>
    </source>
</evidence>
<feature type="transmembrane region" description="Helical" evidence="5">
    <location>
        <begin position="220"/>
        <end position="242"/>
    </location>
</feature>
<feature type="transmembrane region" description="Helical" evidence="5">
    <location>
        <begin position="86"/>
        <end position="106"/>
    </location>
</feature>
<keyword evidence="4 5" id="KW-0472">Membrane</keyword>
<feature type="transmembrane region" description="Helical" evidence="5">
    <location>
        <begin position="305"/>
        <end position="325"/>
    </location>
</feature>
<dbReference type="EMBL" id="FNHE01000012">
    <property type="protein sequence ID" value="SDN11481.1"/>
    <property type="molecule type" value="Genomic_DNA"/>
</dbReference>
<dbReference type="PANTHER" id="PTHR23537">
    <property type="match status" value="1"/>
</dbReference>
<feature type="transmembrane region" description="Helical" evidence="5">
    <location>
        <begin position="282"/>
        <end position="299"/>
    </location>
</feature>
<dbReference type="Gene3D" id="1.20.1250.20">
    <property type="entry name" value="MFS general substrate transporter like domains"/>
    <property type="match status" value="1"/>
</dbReference>
<feature type="transmembrane region" description="Helical" evidence="5">
    <location>
        <begin position="362"/>
        <end position="383"/>
    </location>
</feature>
<organism evidence="7 8">
    <name type="scientific">Geodermatophilus siccatus</name>
    <dbReference type="NCBI Taxonomy" id="1137991"/>
    <lineage>
        <taxon>Bacteria</taxon>
        <taxon>Bacillati</taxon>
        <taxon>Actinomycetota</taxon>
        <taxon>Actinomycetes</taxon>
        <taxon>Geodermatophilales</taxon>
        <taxon>Geodermatophilaceae</taxon>
        <taxon>Geodermatophilus</taxon>
    </lineage>
</organism>
<dbReference type="GO" id="GO:0022857">
    <property type="term" value="F:transmembrane transporter activity"/>
    <property type="evidence" value="ECO:0007669"/>
    <property type="project" value="InterPro"/>
</dbReference>
<evidence type="ECO:0000256" key="3">
    <source>
        <dbReference type="ARBA" id="ARBA00022989"/>
    </source>
</evidence>
<dbReference type="Proteomes" id="UP000198680">
    <property type="component" value="Unassembled WGS sequence"/>
</dbReference>
<dbReference type="AlphaFoldDB" id="A0A1G9YSJ7"/>
<dbReference type="InterPro" id="IPR036259">
    <property type="entry name" value="MFS_trans_sf"/>
</dbReference>
<feature type="domain" description="Major facilitator superfamily (MFS) profile" evidence="6">
    <location>
        <begin position="19"/>
        <end position="386"/>
    </location>
</feature>
<name>A0A1G9YSJ7_9ACTN</name>
<feature type="transmembrane region" description="Helical" evidence="5">
    <location>
        <begin position="254"/>
        <end position="275"/>
    </location>
</feature>
<keyword evidence="3 5" id="KW-1133">Transmembrane helix</keyword>
<proteinExistence type="predicted"/>
<evidence type="ECO:0000313" key="7">
    <source>
        <dbReference type="EMBL" id="SDN11481.1"/>
    </source>
</evidence>
<dbReference type="SUPFAM" id="SSF103473">
    <property type="entry name" value="MFS general substrate transporter"/>
    <property type="match status" value="1"/>
</dbReference>
<protein>
    <submittedName>
        <fullName evidence="7">Predicted arabinose efflux permease, MFS family</fullName>
    </submittedName>
</protein>
<gene>
    <name evidence="7" type="ORF">SAMN05660642_04083</name>
</gene>
<dbReference type="PANTHER" id="PTHR23537:SF1">
    <property type="entry name" value="SUGAR TRANSPORTER"/>
    <property type="match status" value="1"/>
</dbReference>
<evidence type="ECO:0000256" key="4">
    <source>
        <dbReference type="ARBA" id="ARBA00023136"/>
    </source>
</evidence>
<dbReference type="STRING" id="1137991.SAMN05660642_04083"/>
<evidence type="ECO:0000256" key="1">
    <source>
        <dbReference type="ARBA" id="ARBA00004651"/>
    </source>
</evidence>
<dbReference type="PROSITE" id="PS50850">
    <property type="entry name" value="MFS"/>
    <property type="match status" value="1"/>
</dbReference>
<evidence type="ECO:0000259" key="6">
    <source>
        <dbReference type="PROSITE" id="PS50850"/>
    </source>
</evidence>
<keyword evidence="8" id="KW-1185">Reference proteome</keyword>
<dbReference type="GO" id="GO:0005886">
    <property type="term" value="C:plasma membrane"/>
    <property type="evidence" value="ECO:0007669"/>
    <property type="project" value="UniProtKB-SubCell"/>
</dbReference>
<feature type="transmembrane region" description="Helical" evidence="5">
    <location>
        <begin position="59"/>
        <end position="79"/>
    </location>
</feature>
<feature type="transmembrane region" description="Helical" evidence="5">
    <location>
        <begin position="173"/>
        <end position="190"/>
    </location>
</feature>
<reference evidence="8" key="1">
    <citation type="submission" date="2016-10" db="EMBL/GenBank/DDBJ databases">
        <authorList>
            <person name="Varghese N."/>
            <person name="Submissions S."/>
        </authorList>
    </citation>
    <scope>NUCLEOTIDE SEQUENCE [LARGE SCALE GENOMIC DNA]</scope>
    <source>
        <strain evidence="8">DSM 45419</strain>
    </source>
</reference>
<accession>A0A1G9YSJ7</accession>
<dbReference type="InterPro" id="IPR020846">
    <property type="entry name" value="MFS_dom"/>
</dbReference>
<dbReference type="Pfam" id="PF06779">
    <property type="entry name" value="MFS_4"/>
    <property type="match status" value="1"/>
</dbReference>
<sequence>MSGGPAVSAPDEERVPAWALIGSGLAVVAVAFGLARYGYGLLLPQMRTSLELSLGQLGVIGGAGYGSYLVASLACPALLSRAGPRATVMAGGTAAVAGMAVCAAATGPLTLGVGVVVAGASPALVWPPYVAAVEERLPADRRARGHGVINSGTAYGVAVAGPVSLLATGSWRVAWSAFAAVALLVTIWAVRTLPPGIHRSDDATGARGLVAVAREQGGRLLLAAFLVGLVAGSYATFGVEVATAQAPLGEVSGGVFQTLVGISGVAGGLVGALLARTSLPRLLAATAWTLAASCLLLAVAPGLVLVSAVFYGASFIAIIGLLLIWSNTLVPRAPATAIVTAMLAMSLGLVVGPPLAGVVAGAAGLATAFVACAPLAATIGLLHPARRGASAPRPA</sequence>
<evidence type="ECO:0000313" key="8">
    <source>
        <dbReference type="Proteomes" id="UP000198680"/>
    </source>
</evidence>
<evidence type="ECO:0000256" key="5">
    <source>
        <dbReference type="SAM" id="Phobius"/>
    </source>
</evidence>
<comment type="subcellular location">
    <subcellularLocation>
        <location evidence="1">Cell membrane</location>
        <topology evidence="1">Multi-pass membrane protein</topology>
    </subcellularLocation>
</comment>
<feature type="transmembrane region" description="Helical" evidence="5">
    <location>
        <begin position="145"/>
        <end position="167"/>
    </location>
</feature>
<keyword evidence="2 5" id="KW-0812">Transmembrane</keyword>
<feature type="transmembrane region" description="Helical" evidence="5">
    <location>
        <begin position="337"/>
        <end position="356"/>
    </location>
</feature>
<feature type="transmembrane region" description="Helical" evidence="5">
    <location>
        <begin position="17"/>
        <end position="39"/>
    </location>
</feature>